<dbReference type="RefSeq" id="WP_213100168.1">
    <property type="nucleotide sequence ID" value="NZ_JAGYPM010000001.1"/>
</dbReference>
<dbReference type="CDD" id="cd00085">
    <property type="entry name" value="HNHc"/>
    <property type="match status" value="1"/>
</dbReference>
<keyword evidence="6" id="KW-0255">Endonuclease</keyword>
<evidence type="ECO:0000259" key="5">
    <source>
        <dbReference type="SMART" id="SM00507"/>
    </source>
</evidence>
<evidence type="ECO:0000256" key="3">
    <source>
        <dbReference type="ARBA" id="ARBA00038412"/>
    </source>
</evidence>
<feature type="domain" description="HNH nuclease" evidence="5">
    <location>
        <begin position="27"/>
        <end position="83"/>
    </location>
</feature>
<evidence type="ECO:0000256" key="2">
    <source>
        <dbReference type="ARBA" id="ARBA00022801"/>
    </source>
</evidence>
<name>A0ABS5NLF1_9BACI</name>
<dbReference type="SMART" id="SM00507">
    <property type="entry name" value="HNHc"/>
    <property type="match status" value="1"/>
</dbReference>
<proteinExistence type="inferred from homology"/>
<dbReference type="PANTHER" id="PTHR41286:SF1">
    <property type="entry name" value="HNH NUCLEASE YAJD-RELATED"/>
    <property type="match status" value="1"/>
</dbReference>
<evidence type="ECO:0000313" key="7">
    <source>
        <dbReference type="Proteomes" id="UP000681027"/>
    </source>
</evidence>
<organism evidence="6 7">
    <name type="scientific">Cytobacillus citreus</name>
    <dbReference type="NCBI Taxonomy" id="2833586"/>
    <lineage>
        <taxon>Bacteria</taxon>
        <taxon>Bacillati</taxon>
        <taxon>Bacillota</taxon>
        <taxon>Bacilli</taxon>
        <taxon>Bacillales</taxon>
        <taxon>Bacillaceae</taxon>
        <taxon>Cytobacillus</taxon>
    </lineage>
</organism>
<comment type="caution">
    <text evidence="6">The sequence shown here is derived from an EMBL/GenBank/DDBJ whole genome shotgun (WGS) entry which is preliminary data.</text>
</comment>
<dbReference type="EMBL" id="JAGYPM010000001">
    <property type="protein sequence ID" value="MBS4188641.1"/>
    <property type="molecule type" value="Genomic_DNA"/>
</dbReference>
<keyword evidence="7" id="KW-1185">Reference proteome</keyword>
<evidence type="ECO:0000256" key="1">
    <source>
        <dbReference type="ARBA" id="ARBA00022722"/>
    </source>
</evidence>
<dbReference type="Pfam" id="PF01844">
    <property type="entry name" value="HNH"/>
    <property type="match status" value="1"/>
</dbReference>
<accession>A0ABS5NLF1</accession>
<dbReference type="InterPro" id="IPR002711">
    <property type="entry name" value="HNH"/>
</dbReference>
<evidence type="ECO:0000313" key="6">
    <source>
        <dbReference type="EMBL" id="MBS4188641.1"/>
    </source>
</evidence>
<protein>
    <recommendedName>
        <fullName evidence="4">Putative HNH nuclease YajD</fullName>
    </recommendedName>
</protein>
<dbReference type="Gene3D" id="1.10.30.50">
    <property type="match status" value="1"/>
</dbReference>
<dbReference type="InterPro" id="IPR003615">
    <property type="entry name" value="HNH_nuc"/>
</dbReference>
<dbReference type="GO" id="GO:0004519">
    <property type="term" value="F:endonuclease activity"/>
    <property type="evidence" value="ECO:0007669"/>
    <property type="project" value="UniProtKB-KW"/>
</dbReference>
<keyword evidence="2" id="KW-0378">Hydrolase</keyword>
<dbReference type="PANTHER" id="PTHR41286">
    <property type="entry name" value="HNH NUCLEASE YAJD-RELATED"/>
    <property type="match status" value="1"/>
</dbReference>
<sequence>MNNQQYYDKYQRDQESKAFYISKAWLQCRELALIRDNYLCQKCLKQNKITSADMVHHIKELKDHPELSLDLDNLESLCHPCHNREHPEKGSKPQKKISKKIKVIKAKSNPEIF</sequence>
<comment type="similarity">
    <text evidence="3">Belongs to the HNH nuclease family.</text>
</comment>
<gene>
    <name evidence="6" type="ORF">KHA94_00205</name>
</gene>
<evidence type="ECO:0000256" key="4">
    <source>
        <dbReference type="ARBA" id="ARBA00040194"/>
    </source>
</evidence>
<dbReference type="Proteomes" id="UP000681027">
    <property type="component" value="Unassembled WGS sequence"/>
</dbReference>
<reference evidence="6 7" key="1">
    <citation type="submission" date="2021-05" db="EMBL/GenBank/DDBJ databases">
        <title>Novel Bacillus species.</title>
        <authorList>
            <person name="Liu G."/>
        </authorList>
    </citation>
    <scope>NUCLEOTIDE SEQUENCE [LARGE SCALE GENOMIC DNA]</scope>
    <source>
        <strain evidence="6 7">FJAT-49705</strain>
    </source>
</reference>
<keyword evidence="1" id="KW-0540">Nuclease</keyword>